<feature type="chain" id="PRO_5006447678" evidence="1">
    <location>
        <begin position="21"/>
        <end position="192"/>
    </location>
</feature>
<dbReference type="Proteomes" id="UP000050640">
    <property type="component" value="Unplaced"/>
</dbReference>
<organism evidence="3 4">
    <name type="scientific">Elaeophora elaphi</name>
    <dbReference type="NCBI Taxonomy" id="1147741"/>
    <lineage>
        <taxon>Eukaryota</taxon>
        <taxon>Metazoa</taxon>
        <taxon>Ecdysozoa</taxon>
        <taxon>Nematoda</taxon>
        <taxon>Chromadorea</taxon>
        <taxon>Rhabditida</taxon>
        <taxon>Spirurina</taxon>
        <taxon>Spiruromorpha</taxon>
        <taxon>Filarioidea</taxon>
        <taxon>Onchocercidae</taxon>
        <taxon>Elaeophora</taxon>
    </lineage>
</organism>
<dbReference type="SUPFAM" id="SSF54001">
    <property type="entry name" value="Cysteine proteinases"/>
    <property type="match status" value="1"/>
</dbReference>
<dbReference type="InterPro" id="IPR038765">
    <property type="entry name" value="Papain-like_cys_pep_sf"/>
</dbReference>
<dbReference type="Pfam" id="PF08246">
    <property type="entry name" value="Inhibitor_I29"/>
    <property type="match status" value="1"/>
</dbReference>
<dbReference type="InterPro" id="IPR013201">
    <property type="entry name" value="Prot_inhib_I29"/>
</dbReference>
<evidence type="ECO:0000256" key="1">
    <source>
        <dbReference type="SAM" id="SignalP"/>
    </source>
</evidence>
<evidence type="ECO:0000313" key="4">
    <source>
        <dbReference type="WBParaSite" id="EEL_0000319601-mRNA-1"/>
    </source>
</evidence>
<dbReference type="Gene3D" id="1.10.287.2250">
    <property type="match status" value="1"/>
</dbReference>
<evidence type="ECO:0000313" key="3">
    <source>
        <dbReference type="Proteomes" id="UP000050640"/>
    </source>
</evidence>
<keyword evidence="3" id="KW-1185">Reference proteome</keyword>
<name>A0A0R3RNY5_9BILA</name>
<dbReference type="SMART" id="SM00848">
    <property type="entry name" value="Inhibitor_I29"/>
    <property type="match status" value="1"/>
</dbReference>
<dbReference type="STRING" id="1147741.A0A0R3RNY5"/>
<reference evidence="4" key="1">
    <citation type="submission" date="2017-02" db="UniProtKB">
        <authorList>
            <consortium name="WormBaseParasite"/>
        </authorList>
    </citation>
    <scope>IDENTIFICATION</scope>
</reference>
<sequence length="192" mass="22329">MLRTIPVLMVLALLAYSVVAISDEIRQLQDIIAEFHSDYKQHNFTRLASDFKGALKNYGDGCAFISQDERGKYDALHWAAFDSQFRVRLTLSVNVLEALDPRYTVTFNRKSTVVQDFLKKMEDYGELETMKKLETEWRDYKTSLGKEYDQNENSLRMAIFESNELITERINRQYDQGLISYKTALNDLADLV</sequence>
<feature type="domain" description="Cathepsin propeptide inhibitor" evidence="2">
    <location>
        <begin position="137"/>
        <end position="191"/>
    </location>
</feature>
<dbReference type="AlphaFoldDB" id="A0A0R3RNY5"/>
<evidence type="ECO:0000259" key="2">
    <source>
        <dbReference type="SMART" id="SM00848"/>
    </source>
</evidence>
<keyword evidence="1" id="KW-0732">Signal</keyword>
<dbReference type="WBParaSite" id="EEL_0000319601-mRNA-1">
    <property type="protein sequence ID" value="EEL_0000319601-mRNA-1"/>
    <property type="gene ID" value="EEL_0000319601"/>
</dbReference>
<protein>
    <submittedName>
        <fullName evidence="4">Inhibitor_I29 domain-containing protein</fullName>
    </submittedName>
</protein>
<feature type="signal peptide" evidence="1">
    <location>
        <begin position="1"/>
        <end position="20"/>
    </location>
</feature>
<proteinExistence type="predicted"/>
<accession>A0A0R3RNY5</accession>